<dbReference type="Proteomes" id="UP000231019">
    <property type="component" value="Unassembled WGS sequence"/>
</dbReference>
<comment type="caution">
    <text evidence="1">The sequence shown here is derived from an EMBL/GenBank/DDBJ whole genome shotgun (WGS) entry which is preliminary data.</text>
</comment>
<accession>A0A2M7G7Z5</accession>
<reference evidence="1 2" key="1">
    <citation type="submission" date="2017-09" db="EMBL/GenBank/DDBJ databases">
        <title>Depth-based differentiation of microbial function through sediment-hosted aquifers and enrichment of novel symbionts in the deep terrestrial subsurface.</title>
        <authorList>
            <person name="Probst A.J."/>
            <person name="Ladd B."/>
            <person name="Jarett J.K."/>
            <person name="Geller-Mcgrath D.E."/>
            <person name="Sieber C.M."/>
            <person name="Emerson J.B."/>
            <person name="Anantharaman K."/>
            <person name="Thomas B.C."/>
            <person name="Malmstrom R."/>
            <person name="Stieglmeier M."/>
            <person name="Klingl A."/>
            <person name="Woyke T."/>
            <person name="Ryan C.M."/>
            <person name="Banfield J.F."/>
        </authorList>
    </citation>
    <scope>NUCLEOTIDE SEQUENCE [LARGE SCALE GENOMIC DNA]</scope>
    <source>
        <strain evidence="1">CG17_big_fil_post_rev_8_21_14_2_50_48_46</strain>
    </source>
</reference>
<evidence type="ECO:0000313" key="2">
    <source>
        <dbReference type="Proteomes" id="UP000231019"/>
    </source>
</evidence>
<dbReference type="EMBL" id="PFFQ01000014">
    <property type="protein sequence ID" value="PIW18123.1"/>
    <property type="molecule type" value="Genomic_DNA"/>
</dbReference>
<evidence type="ECO:0000313" key="1">
    <source>
        <dbReference type="EMBL" id="PIW18123.1"/>
    </source>
</evidence>
<gene>
    <name evidence="1" type="ORF">COW36_06225</name>
</gene>
<sequence>MDLAEEFRIGPIFHSGLALSNQISGDRQYYLLELRGESPNHGFSRIFLRTIALYELLSLPNLQTSSDSNPRQVRMHHQFFSLGFESPVFYEWSREQDIELGWTGGFTLAKVTFKEPQKTKDKSTGFGSLFSDYPEIQPSQIAQPKNNPAQQDAQFMGGMLGGYSRYYGFFPFVPYSSVSFSFGNFLDKSALVEGVEPKSSTTTPTNNTSTVKQRIFQAAPRLGLSFSAGLDYYLFSRGLLGLEYSFWNWDINQSNDYTHFLSLKAGILF</sequence>
<name>A0A2M7G7Z5_9BACT</name>
<dbReference type="AlphaFoldDB" id="A0A2M7G7Z5"/>
<protein>
    <submittedName>
        <fullName evidence="1">Uncharacterized protein</fullName>
    </submittedName>
</protein>
<proteinExistence type="predicted"/>
<organism evidence="1 2">
    <name type="scientific">bacterium (Candidatus Blackallbacteria) CG17_big_fil_post_rev_8_21_14_2_50_48_46</name>
    <dbReference type="NCBI Taxonomy" id="2014261"/>
    <lineage>
        <taxon>Bacteria</taxon>
        <taxon>Candidatus Blackallbacteria</taxon>
    </lineage>
</organism>